<feature type="non-terminal residue" evidence="1">
    <location>
        <position position="111"/>
    </location>
</feature>
<gene>
    <name evidence="1" type="ORF">RPERSI_LOCUS34897</name>
</gene>
<accession>A0ACA9SWQ4</accession>
<dbReference type="Proteomes" id="UP000789920">
    <property type="component" value="Unassembled WGS sequence"/>
</dbReference>
<sequence>AKTNIEKAQDKQKARHDQSHQIESYSIGDKVLLEQSSLLTSYSVKFKFKFTGLYYIYDVCGNAIIESFLVTTPLLKHILQVQDYLKGSTVDTLRITSTTIEFLDNQGDQVP</sequence>
<evidence type="ECO:0000313" key="1">
    <source>
        <dbReference type="EMBL" id="CAG8847980.1"/>
    </source>
</evidence>
<keyword evidence="2" id="KW-1185">Reference proteome</keyword>
<dbReference type="EMBL" id="CAJVQC010158628">
    <property type="protein sequence ID" value="CAG8847980.1"/>
    <property type="molecule type" value="Genomic_DNA"/>
</dbReference>
<feature type="non-terminal residue" evidence="1">
    <location>
        <position position="1"/>
    </location>
</feature>
<comment type="caution">
    <text evidence="1">The sequence shown here is derived from an EMBL/GenBank/DDBJ whole genome shotgun (WGS) entry which is preliminary data.</text>
</comment>
<organism evidence="1 2">
    <name type="scientific">Racocetra persica</name>
    <dbReference type="NCBI Taxonomy" id="160502"/>
    <lineage>
        <taxon>Eukaryota</taxon>
        <taxon>Fungi</taxon>
        <taxon>Fungi incertae sedis</taxon>
        <taxon>Mucoromycota</taxon>
        <taxon>Glomeromycotina</taxon>
        <taxon>Glomeromycetes</taxon>
        <taxon>Diversisporales</taxon>
        <taxon>Gigasporaceae</taxon>
        <taxon>Racocetra</taxon>
    </lineage>
</organism>
<protein>
    <submittedName>
        <fullName evidence="1">21116_t:CDS:1</fullName>
    </submittedName>
</protein>
<reference evidence="1" key="1">
    <citation type="submission" date="2021-06" db="EMBL/GenBank/DDBJ databases">
        <authorList>
            <person name="Kallberg Y."/>
            <person name="Tangrot J."/>
            <person name="Rosling A."/>
        </authorList>
    </citation>
    <scope>NUCLEOTIDE SEQUENCE</scope>
    <source>
        <strain evidence="1">MA461A</strain>
    </source>
</reference>
<evidence type="ECO:0000313" key="2">
    <source>
        <dbReference type="Proteomes" id="UP000789920"/>
    </source>
</evidence>
<name>A0ACA9SWQ4_9GLOM</name>
<proteinExistence type="predicted"/>